<keyword evidence="3" id="KW-1185">Reference proteome</keyword>
<accession>A0ABS4Z1Y6</accession>
<dbReference type="RefSeq" id="WP_342591317.1">
    <property type="nucleotide sequence ID" value="NZ_JAGIOI010000001.1"/>
</dbReference>
<evidence type="ECO:0000313" key="3">
    <source>
        <dbReference type="Proteomes" id="UP000711614"/>
    </source>
</evidence>
<feature type="region of interest" description="Disordered" evidence="1">
    <location>
        <begin position="274"/>
        <end position="339"/>
    </location>
</feature>
<protein>
    <submittedName>
        <fullName evidence="2">Tetratricopeptide (TPR) repeat protein</fullName>
    </submittedName>
</protein>
<dbReference type="EMBL" id="JAGIOI010000001">
    <property type="protein sequence ID" value="MBP2415076.1"/>
    <property type="molecule type" value="Genomic_DNA"/>
</dbReference>
<evidence type="ECO:0000256" key="1">
    <source>
        <dbReference type="SAM" id="MobiDB-lite"/>
    </source>
</evidence>
<dbReference type="Proteomes" id="UP000711614">
    <property type="component" value="Unassembled WGS sequence"/>
</dbReference>
<organism evidence="2 3">
    <name type="scientific">Arthrobacter stackebrandtii</name>
    <dbReference type="NCBI Taxonomy" id="272161"/>
    <lineage>
        <taxon>Bacteria</taxon>
        <taxon>Bacillati</taxon>
        <taxon>Actinomycetota</taxon>
        <taxon>Actinomycetes</taxon>
        <taxon>Micrococcales</taxon>
        <taxon>Micrococcaceae</taxon>
        <taxon>Arthrobacter</taxon>
    </lineage>
</organism>
<gene>
    <name evidence="2" type="ORF">JOF48_003875</name>
</gene>
<feature type="compositionally biased region" description="Low complexity" evidence="1">
    <location>
        <begin position="274"/>
        <end position="284"/>
    </location>
</feature>
<reference evidence="2 3" key="1">
    <citation type="submission" date="2021-03" db="EMBL/GenBank/DDBJ databases">
        <title>Sequencing the genomes of 1000 actinobacteria strains.</title>
        <authorList>
            <person name="Klenk H.-P."/>
        </authorList>
    </citation>
    <scope>NUCLEOTIDE SEQUENCE [LARGE SCALE GENOMIC DNA]</scope>
    <source>
        <strain evidence="2 3">DSM 16005</strain>
    </source>
</reference>
<dbReference type="Gene3D" id="1.25.40.10">
    <property type="entry name" value="Tetratricopeptide repeat domain"/>
    <property type="match status" value="1"/>
</dbReference>
<dbReference type="InterPro" id="IPR011990">
    <property type="entry name" value="TPR-like_helical_dom_sf"/>
</dbReference>
<evidence type="ECO:0000313" key="2">
    <source>
        <dbReference type="EMBL" id="MBP2415076.1"/>
    </source>
</evidence>
<name>A0ABS4Z1Y6_9MICC</name>
<feature type="compositionally biased region" description="Acidic residues" evidence="1">
    <location>
        <begin position="286"/>
        <end position="339"/>
    </location>
</feature>
<feature type="region of interest" description="Disordered" evidence="1">
    <location>
        <begin position="1"/>
        <end position="28"/>
    </location>
</feature>
<sequence length="339" mass="36863">MAPPRNAADLRSSNRPDRDRSPEIDPDVTGEELDKVTRAQLRILDSRNNEWVSKHLVMAGRLIDFVPELAFEHALAASRRGGRLACVREAVAMTAYAAGKYGEALRELRTFRRISGSNVHLPLMADCERGLGRPDRAIDLIKSEDAETLDTAGKVELAIVESGARGDLGDLDAALSALEIPQLDLNRAFSFSPRLFRAYGMVLRAADRKDEAKVWERQALVAEEALGVDEGIDQIIIDLGDDEEIPLESPRVRVADVMDPAVEPVKNDDAALAAAELTSADAQAGEADETNVDDAESSYFESDDAESDEDSTDEAESDEDSTDEFGAGEESGNDSDSER</sequence>
<proteinExistence type="predicted"/>
<feature type="compositionally biased region" description="Basic and acidic residues" evidence="1">
    <location>
        <begin position="12"/>
        <end position="23"/>
    </location>
</feature>
<comment type="caution">
    <text evidence="2">The sequence shown here is derived from an EMBL/GenBank/DDBJ whole genome shotgun (WGS) entry which is preliminary data.</text>
</comment>